<dbReference type="AlphaFoldDB" id="A0A6J2JJD2"/>
<reference evidence="10" key="1">
    <citation type="submission" date="2025-08" db="UniProtKB">
        <authorList>
            <consortium name="RefSeq"/>
        </authorList>
    </citation>
    <scope>IDENTIFICATION</scope>
    <source>
        <tissue evidence="10">Silk gland</tissue>
    </source>
</reference>
<feature type="transmembrane region" description="Helical" evidence="7">
    <location>
        <begin position="15"/>
        <end position="36"/>
    </location>
</feature>
<dbReference type="GO" id="GO:0005783">
    <property type="term" value="C:endoplasmic reticulum"/>
    <property type="evidence" value="ECO:0007669"/>
    <property type="project" value="TreeGrafter"/>
</dbReference>
<feature type="transmembrane region" description="Helical" evidence="7">
    <location>
        <begin position="48"/>
        <end position="71"/>
    </location>
</feature>
<evidence type="ECO:0000256" key="7">
    <source>
        <dbReference type="SAM" id="Phobius"/>
    </source>
</evidence>
<feature type="transmembrane region" description="Helical" evidence="7">
    <location>
        <begin position="187"/>
        <end position="208"/>
    </location>
</feature>
<keyword evidence="4 5" id="KW-0472">Membrane</keyword>
<keyword evidence="3 7" id="KW-1133">Transmembrane helix</keyword>
<dbReference type="PANTHER" id="PTHR13439:SF66">
    <property type="entry name" value="BCDNA.GH12326"/>
    <property type="match status" value="1"/>
</dbReference>
<feature type="region of interest" description="Disordered" evidence="6">
    <location>
        <begin position="323"/>
        <end position="351"/>
    </location>
</feature>
<feature type="transmembrane region" description="Helical" evidence="7">
    <location>
        <begin position="214"/>
        <end position="234"/>
    </location>
</feature>
<dbReference type="RefSeq" id="XP_028029670.1">
    <property type="nucleotide sequence ID" value="XM_028173869.1"/>
</dbReference>
<name>A0A6J2JJD2_BOMMA</name>
<dbReference type="GO" id="GO:0055088">
    <property type="term" value="P:lipid homeostasis"/>
    <property type="evidence" value="ECO:0007669"/>
    <property type="project" value="TreeGrafter"/>
</dbReference>
<evidence type="ECO:0000256" key="5">
    <source>
        <dbReference type="PROSITE-ProRule" id="PRU00205"/>
    </source>
</evidence>
<dbReference type="OrthoDB" id="10266980at2759"/>
<dbReference type="Pfam" id="PF03798">
    <property type="entry name" value="TRAM_LAG1_CLN8"/>
    <property type="match status" value="1"/>
</dbReference>
<accession>A0A6J2JJD2</accession>
<sequence>MDPTFTKPQNLRPAMWLLCISNVASLLAALNLVIWLEPDERISVPRGSALTVLGLVYFTSLFEILNVWALYTEAGSRIRHQYALSHGDVLDINNKLVSAVQAVYCVATGVVVCSHSCRRDFMRASHYMSEAYAWFGAAYFFYDIWSMYMVHIQMVSGEESMKEQVRRRVSERKAPVSFLKYCAHEPVILLHHVFIGGFGFLVIVHLRGSLGDCAFGWVYGMEASTPLVCARGVLARLRLKRSPLYLANGLLMLLTFLLCRVLSLPYVCWLYSRELGLTYVQAIQSLPTGCKISICILLLPQLYWFYLMSAGALKMLFRAGKPSELDGKAPRPTPAADRSAGDATEVTDKHS</sequence>
<keyword evidence="9" id="KW-1185">Reference proteome</keyword>
<evidence type="ECO:0000256" key="1">
    <source>
        <dbReference type="ARBA" id="ARBA00004141"/>
    </source>
</evidence>
<feature type="transmembrane region" description="Helical" evidence="7">
    <location>
        <begin position="246"/>
        <end position="272"/>
    </location>
</feature>
<evidence type="ECO:0000313" key="9">
    <source>
        <dbReference type="Proteomes" id="UP000504629"/>
    </source>
</evidence>
<feature type="domain" description="TLC" evidence="8">
    <location>
        <begin position="87"/>
        <end position="317"/>
    </location>
</feature>
<dbReference type="SMART" id="SM00724">
    <property type="entry name" value="TLC"/>
    <property type="match status" value="1"/>
</dbReference>
<organism evidence="9 10">
    <name type="scientific">Bombyx mandarina</name>
    <name type="common">Wild silk moth</name>
    <name type="synonym">Wild silkworm</name>
    <dbReference type="NCBI Taxonomy" id="7092"/>
    <lineage>
        <taxon>Eukaryota</taxon>
        <taxon>Metazoa</taxon>
        <taxon>Ecdysozoa</taxon>
        <taxon>Arthropoda</taxon>
        <taxon>Hexapoda</taxon>
        <taxon>Insecta</taxon>
        <taxon>Pterygota</taxon>
        <taxon>Neoptera</taxon>
        <taxon>Endopterygota</taxon>
        <taxon>Lepidoptera</taxon>
        <taxon>Glossata</taxon>
        <taxon>Ditrysia</taxon>
        <taxon>Bombycoidea</taxon>
        <taxon>Bombycidae</taxon>
        <taxon>Bombycinae</taxon>
        <taxon>Bombyx</taxon>
    </lineage>
</organism>
<feature type="transmembrane region" description="Helical" evidence="7">
    <location>
        <begin position="131"/>
        <end position="152"/>
    </location>
</feature>
<feature type="transmembrane region" description="Helical" evidence="7">
    <location>
        <begin position="292"/>
        <end position="313"/>
    </location>
</feature>
<evidence type="ECO:0000259" key="8">
    <source>
        <dbReference type="PROSITE" id="PS50922"/>
    </source>
</evidence>
<dbReference type="GeneID" id="114242625"/>
<dbReference type="Proteomes" id="UP000504629">
    <property type="component" value="Unplaced"/>
</dbReference>
<dbReference type="InterPro" id="IPR006634">
    <property type="entry name" value="TLC-dom"/>
</dbReference>
<proteinExistence type="predicted"/>
<dbReference type="PROSITE" id="PS50922">
    <property type="entry name" value="TLC"/>
    <property type="match status" value="1"/>
</dbReference>
<evidence type="ECO:0000313" key="10">
    <source>
        <dbReference type="RefSeq" id="XP_028029670.1"/>
    </source>
</evidence>
<keyword evidence="2 5" id="KW-0812">Transmembrane</keyword>
<comment type="subcellular location">
    <subcellularLocation>
        <location evidence="1">Membrane</location>
        <topology evidence="1">Multi-pass membrane protein</topology>
    </subcellularLocation>
</comment>
<protein>
    <submittedName>
        <fullName evidence="10">Protein FAM57A</fullName>
    </submittedName>
</protein>
<evidence type="ECO:0000256" key="4">
    <source>
        <dbReference type="ARBA" id="ARBA00023136"/>
    </source>
</evidence>
<gene>
    <name evidence="10" type="primary">LOC114242625</name>
</gene>
<dbReference type="InterPro" id="IPR050846">
    <property type="entry name" value="TLCD"/>
</dbReference>
<evidence type="ECO:0000256" key="3">
    <source>
        <dbReference type="ARBA" id="ARBA00022989"/>
    </source>
</evidence>
<dbReference type="KEGG" id="bman:114242625"/>
<evidence type="ECO:0000256" key="6">
    <source>
        <dbReference type="SAM" id="MobiDB-lite"/>
    </source>
</evidence>
<evidence type="ECO:0000256" key="2">
    <source>
        <dbReference type="ARBA" id="ARBA00022692"/>
    </source>
</evidence>
<dbReference type="GO" id="GO:0016020">
    <property type="term" value="C:membrane"/>
    <property type="evidence" value="ECO:0007669"/>
    <property type="project" value="UniProtKB-SubCell"/>
</dbReference>
<dbReference type="PANTHER" id="PTHR13439">
    <property type="entry name" value="CT120 PROTEIN"/>
    <property type="match status" value="1"/>
</dbReference>